<comment type="caution">
    <text evidence="2">The sequence shown here is derived from an EMBL/GenBank/DDBJ whole genome shotgun (WGS) entry which is preliminary data.</text>
</comment>
<evidence type="ECO:0000256" key="1">
    <source>
        <dbReference type="SAM" id="MobiDB-lite"/>
    </source>
</evidence>
<name>A0ABN9WSF4_9DINO</name>
<accession>A0ABN9WSF4</accession>
<proteinExistence type="predicted"/>
<feature type="region of interest" description="Disordered" evidence="1">
    <location>
        <begin position="446"/>
        <end position="508"/>
    </location>
</feature>
<keyword evidence="3" id="KW-1185">Reference proteome</keyword>
<feature type="non-terminal residue" evidence="2">
    <location>
        <position position="607"/>
    </location>
</feature>
<feature type="region of interest" description="Disordered" evidence="1">
    <location>
        <begin position="583"/>
        <end position="607"/>
    </location>
</feature>
<evidence type="ECO:0000313" key="2">
    <source>
        <dbReference type="EMBL" id="CAK0888428.1"/>
    </source>
</evidence>
<evidence type="ECO:0000313" key="3">
    <source>
        <dbReference type="Proteomes" id="UP001189429"/>
    </source>
</evidence>
<dbReference type="EMBL" id="CAUYUJ010019072">
    <property type="protein sequence ID" value="CAK0888428.1"/>
    <property type="molecule type" value="Genomic_DNA"/>
</dbReference>
<sequence length="607" mass="66596">MLSATEALAFEPLVDVTRLLLPGERPQDLTTMHPPDLLRRWFTLQIDASEPWKYDTTMTTTGENMADCHDLDRLVARLMPDLGAELASATEEALSREDLVESIISRGARCGSGLGALTAADLDEGREKEDFVNAFVAGLFLTRPNLEPLERSAMQRHVELLRQLANAGRLAVEQGMHAGMPCFDRYAALMSRRGSLRLRAAVRELAGARQLLADVEGAVRRHAWQALARRAQEQMLVPGTLGEDVGEDGVRRAFQECVSPELYLARFQTEPVTALGTRVRRLLRDRASSLAELFCFYGLKVLGGIRMTLGGIARMYDECFLNCPRLCLPLRDAEAIFYQVFQQSGRADTGEAGLDELGFLRWLLRAGLRRDTAEAEEDDKECIAWARTSAEKCLESFFDDYLTAHGCQTPQDELHRTLSDADVRGILESHEHLLRGVFEAYAGAPGGAADLSLGTPRGRSPRRPLGRGSPGRCSAPDVLQPPPPAARRATSPAPPPTWAAATERPPDEMREEQWLRLLGDGQVLRSPLDAQAGKSIFRSISRRVQHPGEACAAGSCPCSSRSAHVRSTKSRLTLAVKSRRTIEPKAISPPTLPVQSAVSEKAPAHTG</sequence>
<organism evidence="2 3">
    <name type="scientific">Prorocentrum cordatum</name>
    <dbReference type="NCBI Taxonomy" id="2364126"/>
    <lineage>
        <taxon>Eukaryota</taxon>
        <taxon>Sar</taxon>
        <taxon>Alveolata</taxon>
        <taxon>Dinophyceae</taxon>
        <taxon>Prorocentrales</taxon>
        <taxon>Prorocentraceae</taxon>
        <taxon>Prorocentrum</taxon>
    </lineage>
</organism>
<protein>
    <submittedName>
        <fullName evidence="2">Uncharacterized protein</fullName>
    </submittedName>
</protein>
<dbReference type="Proteomes" id="UP001189429">
    <property type="component" value="Unassembled WGS sequence"/>
</dbReference>
<reference evidence="2" key="1">
    <citation type="submission" date="2023-10" db="EMBL/GenBank/DDBJ databases">
        <authorList>
            <person name="Chen Y."/>
            <person name="Shah S."/>
            <person name="Dougan E. K."/>
            <person name="Thang M."/>
            <person name="Chan C."/>
        </authorList>
    </citation>
    <scope>NUCLEOTIDE SEQUENCE [LARGE SCALE GENOMIC DNA]</scope>
</reference>
<gene>
    <name evidence="2" type="ORF">PCOR1329_LOCUS69226</name>
</gene>